<reference evidence="4" key="1">
    <citation type="submission" date="2017-06" db="EMBL/GenBank/DDBJ databases">
        <authorList>
            <person name="Rodrigo-Torres L."/>
            <person name="Arahal R.D."/>
            <person name="Lucena T."/>
        </authorList>
    </citation>
    <scope>NUCLEOTIDE SEQUENCE [LARGE SCALE GENOMIC DNA]</scope>
    <source>
        <strain evidence="4">CECT 9190</strain>
    </source>
</reference>
<dbReference type="AlphaFoldDB" id="A0A1Y6MAJ1"/>
<evidence type="ECO:0000256" key="1">
    <source>
        <dbReference type="SAM" id="SignalP"/>
    </source>
</evidence>
<dbReference type="PANTHER" id="PTHR43265:SF1">
    <property type="entry name" value="ESTERASE ESTD"/>
    <property type="match status" value="1"/>
</dbReference>
<dbReference type="InterPro" id="IPR022742">
    <property type="entry name" value="Hydrolase_4"/>
</dbReference>
<feature type="signal peptide" evidence="1">
    <location>
        <begin position="1"/>
        <end position="20"/>
    </location>
</feature>
<feature type="chain" id="PRO_5012034610" evidence="1">
    <location>
        <begin position="21"/>
        <end position="286"/>
    </location>
</feature>
<keyword evidence="4" id="KW-1185">Reference proteome</keyword>
<dbReference type="EMBL" id="FYAK01000002">
    <property type="protein sequence ID" value="SMY33587.1"/>
    <property type="molecule type" value="Genomic_DNA"/>
</dbReference>
<dbReference type="SUPFAM" id="SSF53474">
    <property type="entry name" value="alpha/beta-Hydrolases"/>
    <property type="match status" value="1"/>
</dbReference>
<keyword evidence="1" id="KW-0732">Signal</keyword>
<protein>
    <submittedName>
        <fullName evidence="3">Fermentation/respiration switch protein</fullName>
    </submittedName>
</protein>
<evidence type="ECO:0000313" key="3">
    <source>
        <dbReference type="EMBL" id="SMY33587.1"/>
    </source>
</evidence>
<proteinExistence type="predicted"/>
<dbReference type="InterPro" id="IPR029058">
    <property type="entry name" value="AB_hydrolase_fold"/>
</dbReference>
<organism evidence="3 4">
    <name type="scientific">Photobacterium malacitanum</name>
    <dbReference type="NCBI Taxonomy" id="2204294"/>
    <lineage>
        <taxon>Bacteria</taxon>
        <taxon>Pseudomonadati</taxon>
        <taxon>Pseudomonadota</taxon>
        <taxon>Gammaproteobacteria</taxon>
        <taxon>Vibrionales</taxon>
        <taxon>Vibrionaceae</taxon>
        <taxon>Photobacterium</taxon>
    </lineage>
</organism>
<gene>
    <name evidence="3" type="ORF">PMAL9190_01046</name>
</gene>
<sequence length="286" mass="31491">MFKKYIIPSVLLSFSNTALADSQQIFLNNGSYDIPAIFSIPDKKSDQQTMAAVIMLHGTGTQKDEVGNLYKLLSQKLEALGIASIRIDFAGSGDSKTSDLEYSLSSAVLDGKTAFNYLQANPQIDKTRIGVVGFSQGALISQLLVIEEPKIKSLAVWSPATGNGIEPMKAFFEQYYDEAKQNGYALIKYDWRPSFKVSLKWFEQLKAQQSLTLMKQFTGSLLAISGTNDTVLPWENANTLITASGSKDATAIIVKDGDHIFNVFDPTAHQSKDLLEITANWLDSRL</sequence>
<evidence type="ECO:0000259" key="2">
    <source>
        <dbReference type="Pfam" id="PF12146"/>
    </source>
</evidence>
<feature type="domain" description="Serine aminopeptidase S33" evidence="2">
    <location>
        <begin position="48"/>
        <end position="259"/>
    </location>
</feature>
<name>A0A1Y6MAJ1_9GAMM</name>
<dbReference type="Gene3D" id="3.40.50.1820">
    <property type="entry name" value="alpha/beta hydrolase"/>
    <property type="match status" value="1"/>
</dbReference>
<dbReference type="PANTHER" id="PTHR43265">
    <property type="entry name" value="ESTERASE ESTD"/>
    <property type="match status" value="1"/>
</dbReference>
<dbReference type="Pfam" id="PF12146">
    <property type="entry name" value="Hydrolase_4"/>
    <property type="match status" value="1"/>
</dbReference>
<dbReference type="Proteomes" id="UP000195963">
    <property type="component" value="Unassembled WGS sequence"/>
</dbReference>
<accession>A0A1Y6MAJ1</accession>
<evidence type="ECO:0000313" key="4">
    <source>
        <dbReference type="Proteomes" id="UP000195963"/>
    </source>
</evidence>
<dbReference type="RefSeq" id="WP_087844231.1">
    <property type="nucleotide sequence ID" value="NZ_FYAK01000002.1"/>
</dbReference>
<dbReference type="InterPro" id="IPR053145">
    <property type="entry name" value="AB_hydrolase_Est10"/>
</dbReference>
<dbReference type="GO" id="GO:0052689">
    <property type="term" value="F:carboxylic ester hydrolase activity"/>
    <property type="evidence" value="ECO:0007669"/>
    <property type="project" value="TreeGrafter"/>
</dbReference>